<name>A0ABQ0LFQ7_MYCCL</name>
<evidence type="ECO:0000313" key="3">
    <source>
        <dbReference type="Proteomes" id="UP000815677"/>
    </source>
</evidence>
<organism evidence="2 3">
    <name type="scientific">Mycena chlorophos</name>
    <name type="common">Agaric fungus</name>
    <name type="synonym">Agaricus chlorophos</name>
    <dbReference type="NCBI Taxonomy" id="658473"/>
    <lineage>
        <taxon>Eukaryota</taxon>
        <taxon>Fungi</taxon>
        <taxon>Dikarya</taxon>
        <taxon>Basidiomycota</taxon>
        <taxon>Agaricomycotina</taxon>
        <taxon>Agaricomycetes</taxon>
        <taxon>Agaricomycetidae</taxon>
        <taxon>Agaricales</taxon>
        <taxon>Marasmiineae</taxon>
        <taxon>Mycenaceae</taxon>
        <taxon>Mycena</taxon>
    </lineage>
</organism>
<reference evidence="2" key="1">
    <citation type="submission" date="2014-09" db="EMBL/GenBank/DDBJ databases">
        <title>Genome sequence of the luminous mushroom Mycena chlorophos for searching fungal bioluminescence genes.</title>
        <authorList>
            <person name="Tanaka Y."/>
            <person name="Kasuga D."/>
            <person name="Oba Y."/>
            <person name="Hase S."/>
            <person name="Sato K."/>
            <person name="Oba Y."/>
            <person name="Sakakibara Y."/>
        </authorList>
    </citation>
    <scope>NUCLEOTIDE SEQUENCE</scope>
</reference>
<sequence>MSSCISPTALSGDKEFEEAYGVEALKNHEFPTEEELYSSSDEEDDADEDDEDEVAGGLDPDVEMSPR</sequence>
<evidence type="ECO:0000256" key="1">
    <source>
        <dbReference type="SAM" id="MobiDB-lite"/>
    </source>
</evidence>
<dbReference type="EMBL" id="DF846065">
    <property type="protein sequence ID" value="GAT49971.1"/>
    <property type="molecule type" value="Genomic_DNA"/>
</dbReference>
<feature type="compositionally biased region" description="Acidic residues" evidence="1">
    <location>
        <begin position="32"/>
        <end position="54"/>
    </location>
</feature>
<keyword evidence="3" id="KW-1185">Reference proteome</keyword>
<dbReference type="Proteomes" id="UP000815677">
    <property type="component" value="Unassembled WGS sequence"/>
</dbReference>
<gene>
    <name evidence="2" type="ORF">MCHLO_07254</name>
</gene>
<accession>A0ABQ0LFQ7</accession>
<evidence type="ECO:0000313" key="2">
    <source>
        <dbReference type="EMBL" id="GAT49971.1"/>
    </source>
</evidence>
<protein>
    <submittedName>
        <fullName evidence="2">Uncharacterized protein</fullName>
    </submittedName>
</protein>
<feature type="region of interest" description="Disordered" evidence="1">
    <location>
        <begin position="22"/>
        <end position="67"/>
    </location>
</feature>
<proteinExistence type="predicted"/>